<dbReference type="InterPro" id="IPR013159">
    <property type="entry name" value="DnaA_C"/>
</dbReference>
<feature type="binding site" evidence="8">
    <location>
        <position position="177"/>
    </location>
    <ligand>
        <name>ATP</name>
        <dbReference type="ChEBI" id="CHEBI:30616"/>
    </ligand>
</feature>
<feature type="domain" description="AAA+ ATPase" evidence="13">
    <location>
        <begin position="164"/>
        <end position="292"/>
    </location>
</feature>
<organism evidence="15 16">
    <name type="scientific">Pseudoramibacter alactolyticus ATCC 23263</name>
    <dbReference type="NCBI Taxonomy" id="887929"/>
    <lineage>
        <taxon>Bacteria</taxon>
        <taxon>Bacillati</taxon>
        <taxon>Bacillota</taxon>
        <taxon>Clostridia</taxon>
        <taxon>Eubacteriales</taxon>
        <taxon>Eubacteriaceae</taxon>
        <taxon>Pseudoramibacter</taxon>
    </lineage>
</organism>
<keyword evidence="2 8" id="KW-0963">Cytoplasm</keyword>
<dbReference type="InterPro" id="IPR020591">
    <property type="entry name" value="Chromosome_initiator_DnaA-like"/>
</dbReference>
<dbReference type="Gene3D" id="1.10.1750.10">
    <property type="match status" value="1"/>
</dbReference>
<evidence type="ECO:0000256" key="11">
    <source>
        <dbReference type="RuleBase" id="RU004227"/>
    </source>
</evidence>
<dbReference type="FunFam" id="3.40.50.300:FF:000150">
    <property type="entry name" value="Chromosomal replication initiator protein DnaA"/>
    <property type="match status" value="1"/>
</dbReference>
<keyword evidence="4 8" id="KW-0547">Nucleotide-binding</keyword>
<comment type="similarity">
    <text evidence="1 8 11">Belongs to the DnaA family.</text>
</comment>
<feature type="domain" description="Chromosomal replication initiator DnaA C-terminal" evidence="14">
    <location>
        <begin position="375"/>
        <end position="444"/>
    </location>
</feature>
<name>E6MIM7_9FIRM</name>
<dbReference type="AlphaFoldDB" id="E6MIM7"/>
<dbReference type="HAMAP" id="MF_00377">
    <property type="entry name" value="DnaA_bact"/>
    <property type="match status" value="1"/>
</dbReference>
<dbReference type="Gene3D" id="1.10.8.60">
    <property type="match status" value="1"/>
</dbReference>
<dbReference type="InterPro" id="IPR038454">
    <property type="entry name" value="DnaA_N_sf"/>
</dbReference>
<dbReference type="GO" id="GO:0008289">
    <property type="term" value="F:lipid binding"/>
    <property type="evidence" value="ECO:0007669"/>
    <property type="project" value="UniProtKB-KW"/>
</dbReference>
<keyword evidence="3 8" id="KW-0235">DNA replication</keyword>
<evidence type="ECO:0000256" key="7">
    <source>
        <dbReference type="ARBA" id="ARBA00023125"/>
    </source>
</evidence>
<dbReference type="InterPro" id="IPR001957">
    <property type="entry name" value="Chromosome_initiator_DnaA"/>
</dbReference>
<evidence type="ECO:0000313" key="15">
    <source>
        <dbReference type="EMBL" id="EFV01123.1"/>
    </source>
</evidence>
<comment type="subcellular location">
    <subcellularLocation>
        <location evidence="8">Cytoplasm</location>
    </subcellularLocation>
</comment>
<dbReference type="Pfam" id="PF00308">
    <property type="entry name" value="Bac_DnaA"/>
    <property type="match status" value="1"/>
</dbReference>
<evidence type="ECO:0000256" key="4">
    <source>
        <dbReference type="ARBA" id="ARBA00022741"/>
    </source>
</evidence>
<dbReference type="GO" id="GO:0006275">
    <property type="term" value="P:regulation of DNA replication"/>
    <property type="evidence" value="ECO:0007669"/>
    <property type="project" value="UniProtKB-UniRule"/>
</dbReference>
<evidence type="ECO:0000256" key="5">
    <source>
        <dbReference type="ARBA" id="ARBA00022840"/>
    </source>
</evidence>
<evidence type="ECO:0000256" key="3">
    <source>
        <dbReference type="ARBA" id="ARBA00022705"/>
    </source>
</evidence>
<reference evidence="15 16" key="1">
    <citation type="submission" date="2010-12" db="EMBL/GenBank/DDBJ databases">
        <authorList>
            <person name="Muzny D."/>
            <person name="Qin X."/>
            <person name="Deng J."/>
            <person name="Jiang H."/>
            <person name="Liu Y."/>
            <person name="Qu J."/>
            <person name="Song X.-Z."/>
            <person name="Zhang L."/>
            <person name="Thornton R."/>
            <person name="Coyle M."/>
            <person name="Francisco L."/>
            <person name="Jackson L."/>
            <person name="Javaid M."/>
            <person name="Korchina V."/>
            <person name="Kovar C."/>
            <person name="Mata R."/>
            <person name="Mathew T."/>
            <person name="Ngo R."/>
            <person name="Nguyen L."/>
            <person name="Nguyen N."/>
            <person name="Okwuonu G."/>
            <person name="Ongeri F."/>
            <person name="Pham C."/>
            <person name="Simmons D."/>
            <person name="Wilczek-Boney K."/>
            <person name="Hale W."/>
            <person name="Jakkamsetti A."/>
            <person name="Pham P."/>
            <person name="Ruth R."/>
            <person name="San Lucas F."/>
            <person name="Warren J."/>
            <person name="Zhang J."/>
            <person name="Zhao Z."/>
            <person name="Zhou C."/>
            <person name="Zhu D."/>
            <person name="Lee S."/>
            <person name="Bess C."/>
            <person name="Blankenburg K."/>
            <person name="Forbes L."/>
            <person name="Fu Q."/>
            <person name="Gubbala S."/>
            <person name="Hirani K."/>
            <person name="Jayaseelan J.C."/>
            <person name="Lara F."/>
            <person name="Munidasa M."/>
            <person name="Palculict T."/>
            <person name="Patil S."/>
            <person name="Pu L.-L."/>
            <person name="Saada N."/>
            <person name="Tang L."/>
            <person name="Weissenberger G."/>
            <person name="Zhu Y."/>
            <person name="Hemphill L."/>
            <person name="Shang Y."/>
            <person name="Youmans B."/>
            <person name="Ayvaz T."/>
            <person name="Ross M."/>
            <person name="Santibanez J."/>
            <person name="Aqrawi P."/>
            <person name="Gross S."/>
            <person name="Joshi V."/>
            <person name="Fowler G."/>
            <person name="Nazareth L."/>
            <person name="Reid J."/>
            <person name="Worley K."/>
            <person name="Petrosino J."/>
            <person name="Highlander S."/>
            <person name="Gibbs R."/>
        </authorList>
    </citation>
    <scope>NUCLEOTIDE SEQUENCE [LARGE SCALE GENOMIC DNA]</scope>
    <source>
        <strain evidence="15 16">ATCC 23263</strain>
    </source>
</reference>
<feature type="region of interest" description="Domain IV, binds dsDNA" evidence="8">
    <location>
        <begin position="348"/>
        <end position="468"/>
    </location>
</feature>
<dbReference type="FunFam" id="1.10.8.60:FF:000003">
    <property type="entry name" value="Chromosomal replication initiator protein DnaA"/>
    <property type="match status" value="1"/>
</dbReference>
<evidence type="ECO:0000313" key="16">
    <source>
        <dbReference type="Proteomes" id="UP000004754"/>
    </source>
</evidence>
<evidence type="ECO:0000259" key="14">
    <source>
        <dbReference type="SMART" id="SM00760"/>
    </source>
</evidence>
<feature type="region of interest" description="Domain I, interacts with DnaA modulators" evidence="8">
    <location>
        <begin position="1"/>
        <end position="101"/>
    </location>
</feature>
<dbReference type="InterPro" id="IPR024633">
    <property type="entry name" value="DnaA_N_dom"/>
</dbReference>
<dbReference type="SUPFAM" id="SSF48295">
    <property type="entry name" value="TrpR-like"/>
    <property type="match status" value="1"/>
</dbReference>
<accession>E6MIM7</accession>
<comment type="function">
    <text evidence="8 10">Plays an essential role in the initiation and regulation of chromosomal replication. ATP-DnaA binds to the origin of replication (oriC) to initiate formation of the DNA replication initiation complex once per cell cycle. Binds the DnaA box (a 9 base pair repeat at the origin) and separates the double-stranded (ds)DNA. Forms a right-handed helical filament on oriC DNA; dsDNA binds to the exterior of the filament while single-stranded (ss)DNA is stabiized in the filament's interior. The ATP-DnaA-oriC complex binds and stabilizes one strand of the AT-rich DNA unwinding element (DUE), permitting loading of DNA polymerase. After initiation quickly degrades to an ADP-DnaA complex that is not apt for DNA replication. Binds acidic phospholipids.</text>
</comment>
<dbReference type="GO" id="GO:0006270">
    <property type="term" value="P:DNA replication initiation"/>
    <property type="evidence" value="ECO:0007669"/>
    <property type="project" value="UniProtKB-UniRule"/>
</dbReference>
<comment type="caution">
    <text evidence="15">The sequence shown here is derived from an EMBL/GenBank/DDBJ whole genome shotgun (WGS) entry which is preliminary data.</text>
</comment>
<dbReference type="GO" id="GO:0005737">
    <property type="term" value="C:cytoplasm"/>
    <property type="evidence" value="ECO:0007669"/>
    <property type="project" value="UniProtKB-SubCell"/>
</dbReference>
<dbReference type="SMART" id="SM00382">
    <property type="entry name" value="AAA"/>
    <property type="match status" value="1"/>
</dbReference>
<dbReference type="PRINTS" id="PR00051">
    <property type="entry name" value="DNAA"/>
</dbReference>
<dbReference type="HOGENOM" id="CLU_026910_3_1_9"/>
<comment type="caution">
    <text evidence="8">Lacks conserved residue(s) required for the propagation of feature annotation.</text>
</comment>
<dbReference type="GO" id="GO:0005524">
    <property type="term" value="F:ATP binding"/>
    <property type="evidence" value="ECO:0007669"/>
    <property type="project" value="UniProtKB-UniRule"/>
</dbReference>
<feature type="region of interest" description="Disordered" evidence="12">
    <location>
        <begin position="101"/>
        <end position="126"/>
    </location>
</feature>
<gene>
    <name evidence="8 15" type="primary">dnaA</name>
    <name evidence="15" type="ORF">HMP0721_1862</name>
</gene>
<dbReference type="Gene3D" id="3.40.50.300">
    <property type="entry name" value="P-loop containing nucleotide triphosphate hydrolases"/>
    <property type="match status" value="1"/>
</dbReference>
<keyword evidence="5 8" id="KW-0067">ATP-binding</keyword>
<dbReference type="Proteomes" id="UP000004754">
    <property type="component" value="Unassembled WGS sequence"/>
</dbReference>
<evidence type="ECO:0000256" key="6">
    <source>
        <dbReference type="ARBA" id="ARBA00023121"/>
    </source>
</evidence>
<evidence type="ECO:0000256" key="10">
    <source>
        <dbReference type="RuleBase" id="RU000577"/>
    </source>
</evidence>
<dbReference type="InterPro" id="IPR010921">
    <property type="entry name" value="Trp_repressor/repl_initiator"/>
</dbReference>
<dbReference type="EMBL" id="AEQN01000023">
    <property type="protein sequence ID" value="EFV01123.1"/>
    <property type="molecule type" value="Genomic_DNA"/>
</dbReference>
<keyword evidence="7 8" id="KW-0238">DNA-binding</keyword>
<feature type="binding site" evidence="8">
    <location>
        <position position="175"/>
    </location>
    <ligand>
        <name>ATP</name>
        <dbReference type="ChEBI" id="CHEBI:30616"/>
    </ligand>
</feature>
<proteinExistence type="inferred from homology"/>
<dbReference type="InterPro" id="IPR018312">
    <property type="entry name" value="Chromosome_initiator_DnaA_CS"/>
</dbReference>
<evidence type="ECO:0000256" key="12">
    <source>
        <dbReference type="SAM" id="MobiDB-lite"/>
    </source>
</evidence>
<feature type="region of interest" description="Domain III, AAA+ region" evidence="8">
    <location>
        <begin position="131"/>
        <end position="347"/>
    </location>
</feature>
<dbReference type="SUPFAM" id="SSF52540">
    <property type="entry name" value="P-loop containing nucleoside triphosphate hydrolases"/>
    <property type="match status" value="1"/>
</dbReference>
<dbReference type="InterPro" id="IPR013317">
    <property type="entry name" value="DnaA_dom"/>
</dbReference>
<dbReference type="GO" id="GO:0003688">
    <property type="term" value="F:DNA replication origin binding"/>
    <property type="evidence" value="ECO:0007669"/>
    <property type="project" value="UniProtKB-UniRule"/>
</dbReference>
<dbReference type="eggNOG" id="COG0593">
    <property type="taxonomic scope" value="Bacteria"/>
</dbReference>
<dbReference type="CDD" id="cd06571">
    <property type="entry name" value="Bac_DnaA_C"/>
    <property type="match status" value="1"/>
</dbReference>
<dbReference type="SMART" id="SM00760">
    <property type="entry name" value="Bac_DnaA_C"/>
    <property type="match status" value="1"/>
</dbReference>
<dbReference type="InterPro" id="IPR003593">
    <property type="entry name" value="AAA+_ATPase"/>
</dbReference>
<dbReference type="InterPro" id="IPR027417">
    <property type="entry name" value="P-loop_NTPase"/>
</dbReference>
<protein>
    <recommendedName>
        <fullName evidence="8 9">Chromosomal replication initiator protein DnaA</fullName>
    </recommendedName>
</protein>
<feature type="binding site" evidence="8">
    <location>
        <position position="179"/>
    </location>
    <ligand>
        <name>ATP</name>
        <dbReference type="ChEBI" id="CHEBI:30616"/>
    </ligand>
</feature>
<dbReference type="Pfam" id="PF11638">
    <property type="entry name" value="DnaA_N"/>
    <property type="match status" value="1"/>
</dbReference>
<keyword evidence="16" id="KW-1185">Reference proteome</keyword>
<dbReference type="PANTHER" id="PTHR30050:SF2">
    <property type="entry name" value="CHROMOSOMAL REPLICATION INITIATOR PROTEIN DNAA"/>
    <property type="match status" value="1"/>
</dbReference>
<feature type="binding site" evidence="8">
    <location>
        <position position="178"/>
    </location>
    <ligand>
        <name>ATP</name>
        <dbReference type="ChEBI" id="CHEBI:30616"/>
    </ligand>
</feature>
<evidence type="ECO:0000256" key="9">
    <source>
        <dbReference type="NCBIfam" id="TIGR00362"/>
    </source>
</evidence>
<dbReference type="CDD" id="cd00009">
    <property type="entry name" value="AAA"/>
    <property type="match status" value="1"/>
</dbReference>
<evidence type="ECO:0000256" key="1">
    <source>
        <dbReference type="ARBA" id="ARBA00006583"/>
    </source>
</evidence>
<evidence type="ECO:0000256" key="2">
    <source>
        <dbReference type="ARBA" id="ARBA00022490"/>
    </source>
</evidence>
<dbReference type="Gene3D" id="3.30.300.180">
    <property type="match status" value="1"/>
</dbReference>
<dbReference type="GO" id="GO:0005886">
    <property type="term" value="C:plasma membrane"/>
    <property type="evidence" value="ECO:0007669"/>
    <property type="project" value="TreeGrafter"/>
</dbReference>
<dbReference type="STRING" id="887929.HMP0721_1862"/>
<sequence>MCIYQHLLEAYVDDSLNILWQQALELIAEQLTEVSFRTWFPSVKPILYRDNFVYLLVENSFNQAVMQERYETVTNTVLSFLTKNDHLKAVFILNEDDIPKETAPASAPLETAEERTDTPDANVKPAHTGTGINAKYTFERFVIGENNRFAHAACVAVSEAPSERYNPLFIYGGVGLGKTHLMQAIGNYILTYTPDKKVIYVSCETFTNEFIDAIQNKNNLSFRNRYRNVDILLIDDIQFLSGKEGTQEEFFHTFNALHDENKQIVISSDRPPREIPKLAERLRSRFEMGLITDISTPNFETRMAILRKKAESNAEDIPDDVMSFIADNIHSNIRELEGALTTVVAYSKLHGETISLDFAREALADLFVSRQHDINADYIKEITAKYFNTTIEDMNGKKRTKAITTPRQVAMYLCREMTNMSLPAIGEAFGGRDHSTVIHAYQKISENIDANTDFKNLVLRIQSDIQGQ</sequence>
<evidence type="ECO:0000256" key="8">
    <source>
        <dbReference type="HAMAP-Rule" id="MF_00377"/>
    </source>
</evidence>
<dbReference type="NCBIfam" id="TIGR00362">
    <property type="entry name" value="DnaA"/>
    <property type="match status" value="1"/>
</dbReference>
<dbReference type="PROSITE" id="PS01008">
    <property type="entry name" value="DNAA"/>
    <property type="match status" value="1"/>
</dbReference>
<dbReference type="OrthoDB" id="9807019at2"/>
<dbReference type="Pfam" id="PF08299">
    <property type="entry name" value="Bac_DnaA_C"/>
    <property type="match status" value="1"/>
</dbReference>
<dbReference type="PANTHER" id="PTHR30050">
    <property type="entry name" value="CHROMOSOMAL REPLICATION INITIATOR PROTEIN DNAA"/>
    <property type="match status" value="1"/>
</dbReference>
<comment type="subunit">
    <text evidence="8">Oligomerizes as a right-handed, spiral filament on DNA at oriC.</text>
</comment>
<keyword evidence="6 8" id="KW-0446">Lipid-binding</keyword>
<comment type="domain">
    <text evidence="8">Domain I is involved in oligomerization and binding regulators, domain II is flexibile and of varying length in different bacteria, domain III forms the AAA+ region, while domain IV binds dsDNA.</text>
</comment>
<evidence type="ECO:0000259" key="13">
    <source>
        <dbReference type="SMART" id="SM00382"/>
    </source>
</evidence>